<feature type="domain" description="DUF7349" evidence="2">
    <location>
        <begin position="4"/>
        <end position="53"/>
    </location>
</feature>
<dbReference type="EMBL" id="KT224359">
    <property type="protein sequence ID" value="ALA13175.1"/>
    <property type="molecule type" value="Genomic_DNA"/>
</dbReference>
<sequence length="69" mass="7552">MLVNPVFAGKSVATIFGQVVFNEKGESNELPIEQQKELGQVPGYTFVDNEPKKTAPKKAASKAKTEEKE</sequence>
<proteinExistence type="predicted"/>
<organism evidence="3 4">
    <name type="scientific">Bacillus phage TsarBomba</name>
    <dbReference type="NCBI Taxonomy" id="1690456"/>
    <lineage>
        <taxon>Viruses</taxon>
        <taxon>Duplodnaviria</taxon>
        <taxon>Heunggongvirae</taxon>
        <taxon>Uroviricota</taxon>
        <taxon>Caudoviricetes</taxon>
        <taxon>Herelleviridae</taxon>
        <taxon>Bastillevirinae</taxon>
        <taxon>Tsarbombavirus</taxon>
        <taxon>Tsarbombavirus tsarbomba</taxon>
    </lineage>
</organism>
<protein>
    <recommendedName>
        <fullName evidence="2">DUF7349 domain-containing protein</fullName>
    </recommendedName>
</protein>
<name>A0A0K2D092_9CAUD</name>
<reference evidence="3 4" key="1">
    <citation type="journal article" date="2015" name="Genome Announc.">
        <title>Complete Genome Sequence of Bacillus cereus Group Phage TsarBomba.</title>
        <authorList>
            <person name="Erill I."/>
            <person name="Caruso S.M."/>
        </authorList>
    </citation>
    <scope>NUCLEOTIDE SEQUENCE [LARGE SCALE GENOMIC DNA]</scope>
</reference>
<accession>A0A0K2D092</accession>
<dbReference type="InterPro" id="IPR055773">
    <property type="entry name" value="DUF7349"/>
</dbReference>
<dbReference type="RefSeq" id="YP_009206894.1">
    <property type="nucleotide sequence ID" value="NC_028890.1"/>
</dbReference>
<evidence type="ECO:0000256" key="1">
    <source>
        <dbReference type="SAM" id="MobiDB-lite"/>
    </source>
</evidence>
<gene>
    <name evidence="3" type="ORF">TSARBOMBA_79</name>
</gene>
<evidence type="ECO:0000259" key="2">
    <source>
        <dbReference type="Pfam" id="PF24040"/>
    </source>
</evidence>
<dbReference type="KEGG" id="vg:26633404"/>
<dbReference type="OrthoDB" id="27548at10239"/>
<evidence type="ECO:0000313" key="3">
    <source>
        <dbReference type="EMBL" id="ALA13175.1"/>
    </source>
</evidence>
<dbReference type="Pfam" id="PF24040">
    <property type="entry name" value="DUF7349"/>
    <property type="match status" value="1"/>
</dbReference>
<keyword evidence="4" id="KW-1185">Reference proteome</keyword>
<evidence type="ECO:0000313" key="4">
    <source>
        <dbReference type="Proteomes" id="UP000204602"/>
    </source>
</evidence>
<feature type="region of interest" description="Disordered" evidence="1">
    <location>
        <begin position="41"/>
        <end position="69"/>
    </location>
</feature>
<dbReference type="GeneID" id="26633404"/>
<dbReference type="Proteomes" id="UP000204602">
    <property type="component" value="Segment"/>
</dbReference>